<dbReference type="GO" id="GO:0051701">
    <property type="term" value="P:biological process involved in interaction with host"/>
    <property type="evidence" value="ECO:0007669"/>
    <property type="project" value="TreeGrafter"/>
</dbReference>
<proteinExistence type="predicted"/>
<keyword evidence="1" id="KW-1133">Transmembrane helix</keyword>
<dbReference type="PANTHER" id="PTHR33371">
    <property type="entry name" value="INTERMEMBRANE PHOSPHOLIPID TRANSPORT SYSTEM BINDING PROTEIN MLAD-RELATED"/>
    <property type="match status" value="1"/>
</dbReference>
<dbReference type="GO" id="GO:0005576">
    <property type="term" value="C:extracellular region"/>
    <property type="evidence" value="ECO:0007669"/>
    <property type="project" value="TreeGrafter"/>
</dbReference>
<dbReference type="InterPro" id="IPR005693">
    <property type="entry name" value="Mce"/>
</dbReference>
<feature type="domain" description="Mammalian cell entry C-terminal" evidence="3">
    <location>
        <begin position="131"/>
        <end position="329"/>
    </location>
</feature>
<dbReference type="KEGG" id="mspg:F6B93_01525"/>
<evidence type="ECO:0000259" key="3">
    <source>
        <dbReference type="Pfam" id="PF11887"/>
    </source>
</evidence>
<evidence type="ECO:0000256" key="1">
    <source>
        <dbReference type="SAM" id="Phobius"/>
    </source>
</evidence>
<dbReference type="Pfam" id="PF11887">
    <property type="entry name" value="Mce4_CUP1"/>
    <property type="match status" value="1"/>
</dbReference>
<keyword evidence="1" id="KW-0472">Membrane</keyword>
<dbReference type="EMBL" id="CP046600">
    <property type="protein sequence ID" value="QUR65931.1"/>
    <property type="molecule type" value="Genomic_DNA"/>
</dbReference>
<keyword evidence="1" id="KW-0812">Transmembrane</keyword>
<protein>
    <submittedName>
        <fullName evidence="4">MCE family protein</fullName>
    </submittedName>
</protein>
<evidence type="ECO:0000259" key="2">
    <source>
        <dbReference type="Pfam" id="PF02470"/>
    </source>
</evidence>
<dbReference type="Proteomes" id="UP000682202">
    <property type="component" value="Chromosome"/>
</dbReference>
<dbReference type="PANTHER" id="PTHR33371:SF19">
    <property type="entry name" value="MCE-FAMILY PROTEIN MCE4A"/>
    <property type="match status" value="1"/>
</dbReference>
<accession>A0A975JUK3</accession>
<feature type="transmembrane region" description="Helical" evidence="1">
    <location>
        <begin position="20"/>
        <end position="37"/>
    </location>
</feature>
<organism evidence="4 5">
    <name type="scientific">Mycobacterium spongiae</name>
    <dbReference type="NCBI Taxonomy" id="886343"/>
    <lineage>
        <taxon>Bacteria</taxon>
        <taxon>Bacillati</taxon>
        <taxon>Actinomycetota</taxon>
        <taxon>Actinomycetes</taxon>
        <taxon>Mycobacteriales</taxon>
        <taxon>Mycobacteriaceae</taxon>
        <taxon>Mycobacterium</taxon>
    </lineage>
</organism>
<evidence type="ECO:0000313" key="5">
    <source>
        <dbReference type="Proteomes" id="UP000682202"/>
    </source>
</evidence>
<feature type="domain" description="Mce/MlaD" evidence="2">
    <location>
        <begin position="45"/>
        <end position="125"/>
    </location>
</feature>
<reference evidence="4" key="1">
    <citation type="submission" date="2019-12" db="EMBL/GenBank/DDBJ databases">
        <title>Mycobacterium spongiae sp. nov.</title>
        <authorList>
            <person name="Stinear T."/>
        </authorList>
    </citation>
    <scope>NUCLEOTIDE SEQUENCE</scope>
    <source>
        <strain evidence="4">FSD4b-SM</strain>
    </source>
</reference>
<dbReference type="InterPro" id="IPR052336">
    <property type="entry name" value="MlaD_Phospholipid_Transporter"/>
</dbReference>
<sequence length="454" mass="47672">MTTPGKLNKPRVPPYKTAGVGLVLVLALVVGLVYLQFRGDFTSKTQLTMLSARAGLVMDPGAKVTYNGVEIGRVDTISEITRDGEPAAKFILDVNPKYMHLIPANVNADIKATTVFGGKYVSLTTPENPTKQRITPKIPIDARSVTTEINTLFETLTSLAEQVDPVKLNLTLSAAAEALAGLGDKFGQSIVNANTVLDEVNARMPQSRRDIQQLAALADVYSDASPDLFDFLDNTVTTARTINRQQADLDAVLLAAAGFGNVTGDVLDRGGPYLQRGAADLVPTANLLDTYSPELYCTIKGFYDTDPLAAAATGGANGYSLRSHSELLSGLGISLGSPLALATQGGALIGGLIAGLIFPPISLGLTAAAAIPGLAGGAPNPYTYPENLPRVAAHGGPGGAPGCWQPITHDLWPAPYLVMDTGVSLAPYNHLEVGSPWAIEYVWGRQVGDNTINP</sequence>
<dbReference type="Pfam" id="PF02470">
    <property type="entry name" value="MlaD"/>
    <property type="match status" value="1"/>
</dbReference>
<dbReference type="RefSeq" id="WP_211697411.1">
    <property type="nucleotide sequence ID" value="NZ_CP046600.1"/>
</dbReference>
<gene>
    <name evidence="4" type="ORF">F6B93_01525</name>
</gene>
<name>A0A975JUK3_9MYCO</name>
<dbReference type="InterPro" id="IPR024516">
    <property type="entry name" value="Mce_C"/>
</dbReference>
<dbReference type="AlphaFoldDB" id="A0A975JUK3"/>
<evidence type="ECO:0000313" key="4">
    <source>
        <dbReference type="EMBL" id="QUR65931.1"/>
    </source>
</evidence>
<keyword evidence="5" id="KW-1185">Reference proteome</keyword>
<dbReference type="InterPro" id="IPR003399">
    <property type="entry name" value="Mce/MlaD"/>
</dbReference>
<dbReference type="NCBIfam" id="TIGR00996">
    <property type="entry name" value="Mtu_fam_mce"/>
    <property type="match status" value="1"/>
</dbReference>